<dbReference type="InterPro" id="IPR012337">
    <property type="entry name" value="RNaseH-like_sf"/>
</dbReference>
<dbReference type="Proteomes" id="UP001180020">
    <property type="component" value="Unassembled WGS sequence"/>
</dbReference>
<dbReference type="SUPFAM" id="SSF56219">
    <property type="entry name" value="DNase I-like"/>
    <property type="match status" value="1"/>
</dbReference>
<dbReference type="Pfam" id="PF03372">
    <property type="entry name" value="Exo_endo_phos"/>
    <property type="match status" value="1"/>
</dbReference>
<sequence>MPMKCLFWNIRGLNSKTKQLDLKEFLGTHRAPLITLIETKVEARNMDSIATNICRDYQYIVNYSSNPMGRVCILWDNLTLQVDPQIQSDQFIHSCITVLHSGLQFYMTSVYAHNGESARTQLWEDLVSVARNSMDKPWLIGGDMNEVRYTNEKIGGRPPSLRRLKKFNRCIGACNVQDLKAVGHTRSWTNLQQVRITSRLDRTLINSRWLTTFPESFTDYLEPGLSDHSALMVHFSPEVISGHKPFKCFNIWYAHPSFMDVVEFTWQTEVVGTPQYRLAKKLQLVKSALKRWNREDFGNVHQKLKHNRDHLAVIQRLLHDNPMDPTMISQEKEARLNYANLLVEEESFIRQKSRQNSIQLGDSNSAYFYASMAARKARNTLRKVRLQSGEFSDDPKIVMAESIGYYKKLLNNENRVPIPPIAFSNSLSCSDNVALSSPVTEKEIWKALQDSTNLWHDPWIDGQALKEKLPPHMAFHWGPTKSTLVSKLINNGEWSTSIRWPPTYLEVWEDISRVRVGGTHADIPIWMGSKSGTLNAKAAWNFLRTPKPQVPWKGWAWDPGQIPRHSYTTWLALLHKLPTLQKLQNRGITQSTTCTLCSRDTEDVDHLFFRCGYSSFIWLSLLAKMGLPRNASRTLLGWVEILDQLHLQPAMLKVVKVIFATTIGLIWKERCSRIFRSQSRHKTSLLLHIMETAVIRLSKQPLYAEPCPEVEKTKRNLGIIFVTKKFHDIFFAWDPPPDFWVKCNSDGSLSDDRAGFGALLRDSQGKFLIGQASRVPPASINHLELLGVKSGALLCLQLNLSKVQFATDSTTVTSWLQGRGTVPWTSKRDLIETFEALSHLEDWSISHTYREANAPADLLAARQSSLGSTTIYTQDIWTELEDSLLKDKQGTIFKRKIADLTDEENLH</sequence>
<gene>
    <name evidence="5" type="ORF">QJS10_CPA01g00739</name>
    <name evidence="4" type="ORF">QJS10_CPA10g01621</name>
</gene>
<dbReference type="InterPro" id="IPR036397">
    <property type="entry name" value="RNaseH_sf"/>
</dbReference>
<accession>A0AAV9DYT1</accession>
<evidence type="ECO:0000313" key="5">
    <source>
        <dbReference type="EMBL" id="KAK1324876.1"/>
    </source>
</evidence>
<dbReference type="GO" id="GO:0004523">
    <property type="term" value="F:RNA-DNA hybrid ribonuclease activity"/>
    <property type="evidence" value="ECO:0007669"/>
    <property type="project" value="InterPro"/>
</dbReference>
<feature type="domain" description="RNase H type-1" evidence="2">
    <location>
        <begin position="744"/>
        <end position="862"/>
    </location>
</feature>
<dbReference type="PANTHER" id="PTHR33710:SF71">
    <property type="entry name" value="ENDONUCLEASE_EXONUCLEASE_PHOSPHATASE DOMAIN-CONTAINING PROTEIN"/>
    <property type="match status" value="1"/>
</dbReference>
<dbReference type="InterPro" id="IPR044730">
    <property type="entry name" value="RNase_H-like_dom_plant"/>
</dbReference>
<reference evidence="4" key="2">
    <citation type="submission" date="2023-06" db="EMBL/GenBank/DDBJ databases">
        <authorList>
            <person name="Ma L."/>
            <person name="Liu K.-W."/>
            <person name="Li Z."/>
            <person name="Hsiao Y.-Y."/>
            <person name="Qi Y."/>
            <person name="Fu T."/>
            <person name="Tang G."/>
            <person name="Zhang D."/>
            <person name="Sun W.-H."/>
            <person name="Liu D.-K."/>
            <person name="Li Y."/>
            <person name="Chen G.-Z."/>
            <person name="Liu X.-D."/>
            <person name="Liao X.-Y."/>
            <person name="Jiang Y.-T."/>
            <person name="Yu X."/>
            <person name="Hao Y."/>
            <person name="Huang J."/>
            <person name="Zhao X.-W."/>
            <person name="Ke S."/>
            <person name="Chen Y.-Y."/>
            <person name="Wu W.-L."/>
            <person name="Hsu J.-L."/>
            <person name="Lin Y.-F."/>
            <person name="Huang M.-D."/>
            <person name="Li C.-Y."/>
            <person name="Huang L."/>
            <person name="Wang Z.-W."/>
            <person name="Zhao X."/>
            <person name="Zhong W.-Y."/>
            <person name="Peng D.-H."/>
            <person name="Ahmad S."/>
            <person name="Lan S."/>
            <person name="Zhang J.-S."/>
            <person name="Tsai W.-C."/>
            <person name="Van De Peer Y."/>
            <person name="Liu Z.-J."/>
        </authorList>
    </citation>
    <scope>NUCLEOTIDE SEQUENCE</scope>
    <source>
        <strain evidence="4">CP</strain>
        <tissue evidence="4">Leaves</tissue>
    </source>
</reference>
<proteinExistence type="predicted"/>
<name>A0AAV9DYT1_ACOCL</name>
<dbReference type="EMBL" id="JAUJYO010000010">
    <property type="protein sequence ID" value="KAK1306265.1"/>
    <property type="molecule type" value="Genomic_DNA"/>
</dbReference>
<dbReference type="CDD" id="cd06222">
    <property type="entry name" value="RNase_H_like"/>
    <property type="match status" value="1"/>
</dbReference>
<dbReference type="SUPFAM" id="SSF53098">
    <property type="entry name" value="Ribonuclease H-like"/>
    <property type="match status" value="1"/>
</dbReference>
<evidence type="ECO:0000313" key="4">
    <source>
        <dbReference type="EMBL" id="KAK1306265.1"/>
    </source>
</evidence>
<feature type="domain" description="Reverse transcriptase zinc-binding" evidence="3">
    <location>
        <begin position="536"/>
        <end position="618"/>
    </location>
</feature>
<dbReference type="Gene3D" id="3.30.420.10">
    <property type="entry name" value="Ribonuclease H-like superfamily/Ribonuclease H"/>
    <property type="match status" value="1"/>
</dbReference>
<evidence type="ECO:0000259" key="3">
    <source>
        <dbReference type="Pfam" id="PF13966"/>
    </source>
</evidence>
<dbReference type="Pfam" id="PF13966">
    <property type="entry name" value="zf-RVT"/>
    <property type="match status" value="1"/>
</dbReference>
<dbReference type="Gene3D" id="3.60.10.10">
    <property type="entry name" value="Endonuclease/exonuclease/phosphatase"/>
    <property type="match status" value="1"/>
</dbReference>
<organism evidence="4 6">
    <name type="scientific">Acorus calamus</name>
    <name type="common">Sweet flag</name>
    <dbReference type="NCBI Taxonomy" id="4465"/>
    <lineage>
        <taxon>Eukaryota</taxon>
        <taxon>Viridiplantae</taxon>
        <taxon>Streptophyta</taxon>
        <taxon>Embryophyta</taxon>
        <taxon>Tracheophyta</taxon>
        <taxon>Spermatophyta</taxon>
        <taxon>Magnoliopsida</taxon>
        <taxon>Liliopsida</taxon>
        <taxon>Acoraceae</taxon>
        <taxon>Acorus</taxon>
    </lineage>
</organism>
<dbReference type="PANTHER" id="PTHR33710">
    <property type="entry name" value="BNAC02G09200D PROTEIN"/>
    <property type="match status" value="1"/>
</dbReference>
<evidence type="ECO:0000313" key="6">
    <source>
        <dbReference type="Proteomes" id="UP001180020"/>
    </source>
</evidence>
<feature type="domain" description="Endonuclease/exonuclease/phosphatase" evidence="1">
    <location>
        <begin position="7"/>
        <end position="228"/>
    </location>
</feature>
<evidence type="ECO:0008006" key="7">
    <source>
        <dbReference type="Google" id="ProtNLM"/>
    </source>
</evidence>
<reference evidence="4" key="1">
    <citation type="journal article" date="2023" name="Nat. Commun.">
        <title>Diploid and tetraploid genomes of Acorus and the evolution of monocots.</title>
        <authorList>
            <person name="Ma L."/>
            <person name="Liu K.W."/>
            <person name="Li Z."/>
            <person name="Hsiao Y.Y."/>
            <person name="Qi Y."/>
            <person name="Fu T."/>
            <person name="Tang G.D."/>
            <person name="Zhang D."/>
            <person name="Sun W.H."/>
            <person name="Liu D.K."/>
            <person name="Li Y."/>
            <person name="Chen G.Z."/>
            <person name="Liu X.D."/>
            <person name="Liao X.Y."/>
            <person name="Jiang Y.T."/>
            <person name="Yu X."/>
            <person name="Hao Y."/>
            <person name="Huang J."/>
            <person name="Zhao X.W."/>
            <person name="Ke S."/>
            <person name="Chen Y.Y."/>
            <person name="Wu W.L."/>
            <person name="Hsu J.L."/>
            <person name="Lin Y.F."/>
            <person name="Huang M.D."/>
            <person name="Li C.Y."/>
            <person name="Huang L."/>
            <person name="Wang Z.W."/>
            <person name="Zhao X."/>
            <person name="Zhong W.Y."/>
            <person name="Peng D.H."/>
            <person name="Ahmad S."/>
            <person name="Lan S."/>
            <person name="Zhang J.S."/>
            <person name="Tsai W.C."/>
            <person name="Van de Peer Y."/>
            <person name="Liu Z.J."/>
        </authorList>
    </citation>
    <scope>NUCLEOTIDE SEQUENCE</scope>
    <source>
        <strain evidence="4">CP</strain>
    </source>
</reference>
<dbReference type="InterPro" id="IPR005135">
    <property type="entry name" value="Endo/exonuclease/phosphatase"/>
</dbReference>
<dbReference type="InterPro" id="IPR002156">
    <property type="entry name" value="RNaseH_domain"/>
</dbReference>
<dbReference type="EMBL" id="JAUJYO010000001">
    <property type="protein sequence ID" value="KAK1324876.1"/>
    <property type="molecule type" value="Genomic_DNA"/>
</dbReference>
<protein>
    <recommendedName>
        <fullName evidence="7">RNase H type-1 domain-containing protein</fullName>
    </recommendedName>
</protein>
<evidence type="ECO:0000259" key="1">
    <source>
        <dbReference type="Pfam" id="PF03372"/>
    </source>
</evidence>
<dbReference type="InterPro" id="IPR026960">
    <property type="entry name" value="RVT-Znf"/>
</dbReference>
<dbReference type="GO" id="GO:0003676">
    <property type="term" value="F:nucleic acid binding"/>
    <property type="evidence" value="ECO:0007669"/>
    <property type="project" value="InterPro"/>
</dbReference>
<keyword evidence="6" id="KW-1185">Reference proteome</keyword>
<dbReference type="AlphaFoldDB" id="A0AAV9DYT1"/>
<evidence type="ECO:0000259" key="2">
    <source>
        <dbReference type="Pfam" id="PF13456"/>
    </source>
</evidence>
<dbReference type="InterPro" id="IPR036691">
    <property type="entry name" value="Endo/exonu/phosph_ase_sf"/>
</dbReference>
<comment type="caution">
    <text evidence="4">The sequence shown here is derived from an EMBL/GenBank/DDBJ whole genome shotgun (WGS) entry which is preliminary data.</text>
</comment>
<dbReference type="Pfam" id="PF13456">
    <property type="entry name" value="RVT_3"/>
    <property type="match status" value="1"/>
</dbReference>